<dbReference type="InterPro" id="IPR007742">
    <property type="entry name" value="NosD_dom"/>
</dbReference>
<dbReference type="InterPro" id="IPR006626">
    <property type="entry name" value="PbH1"/>
</dbReference>
<evidence type="ECO:0000259" key="2">
    <source>
        <dbReference type="Pfam" id="PF05048"/>
    </source>
</evidence>
<dbReference type="EMBL" id="CP042430">
    <property type="protein sequence ID" value="QEC50061.1"/>
    <property type="molecule type" value="Genomic_DNA"/>
</dbReference>
<reference evidence="3 4" key="1">
    <citation type="journal article" date="2018" name="J. Microbiol.">
        <title>Baekduia soli gen. nov., sp. nov., a novel bacterium isolated from the soil of Baekdu Mountain and proposal of a novel family name, Baekduiaceae fam. nov.</title>
        <authorList>
            <person name="An D.S."/>
            <person name="Siddiqi M.Z."/>
            <person name="Kim K.H."/>
            <person name="Yu H.S."/>
            <person name="Im W.T."/>
        </authorList>
    </citation>
    <scope>NUCLEOTIDE SEQUENCE [LARGE SCALE GENOMIC DNA]</scope>
    <source>
        <strain evidence="3 4">BR7-21</strain>
    </source>
</reference>
<feature type="chain" id="PRO_5023072705" description="Periplasmic copper-binding protein NosD beta helix domain-containing protein" evidence="1">
    <location>
        <begin position="28"/>
        <end position="439"/>
    </location>
</feature>
<proteinExistence type="predicted"/>
<name>A0A5B8UBQ0_9ACTN</name>
<dbReference type="InterPro" id="IPR012334">
    <property type="entry name" value="Pectin_lyas_fold"/>
</dbReference>
<keyword evidence="4" id="KW-1185">Reference proteome</keyword>
<evidence type="ECO:0000313" key="3">
    <source>
        <dbReference type="EMBL" id="QEC50061.1"/>
    </source>
</evidence>
<feature type="domain" description="Periplasmic copper-binding protein NosD beta helix" evidence="2">
    <location>
        <begin position="102"/>
        <end position="271"/>
    </location>
</feature>
<dbReference type="SMART" id="SM00710">
    <property type="entry name" value="PbH1"/>
    <property type="match status" value="6"/>
</dbReference>
<organism evidence="3 4">
    <name type="scientific">Baekduia soli</name>
    <dbReference type="NCBI Taxonomy" id="496014"/>
    <lineage>
        <taxon>Bacteria</taxon>
        <taxon>Bacillati</taxon>
        <taxon>Actinomycetota</taxon>
        <taxon>Thermoleophilia</taxon>
        <taxon>Solirubrobacterales</taxon>
        <taxon>Baekduiaceae</taxon>
        <taxon>Baekduia</taxon>
    </lineage>
</organism>
<dbReference type="Gene3D" id="2.160.20.10">
    <property type="entry name" value="Single-stranded right-handed beta-helix, Pectin lyase-like"/>
    <property type="match status" value="1"/>
</dbReference>
<accession>A0A5B8UBQ0</accession>
<dbReference type="InterPro" id="IPR011050">
    <property type="entry name" value="Pectin_lyase_fold/virulence"/>
</dbReference>
<dbReference type="OrthoDB" id="339817at2"/>
<dbReference type="SUPFAM" id="SSF51126">
    <property type="entry name" value="Pectin lyase-like"/>
    <property type="match status" value="1"/>
</dbReference>
<dbReference type="Pfam" id="PF05048">
    <property type="entry name" value="NosD"/>
    <property type="match status" value="1"/>
</dbReference>
<dbReference type="Proteomes" id="UP000321805">
    <property type="component" value="Chromosome"/>
</dbReference>
<dbReference type="AlphaFoldDB" id="A0A5B8UBQ0"/>
<feature type="signal peptide" evidence="1">
    <location>
        <begin position="1"/>
        <end position="27"/>
    </location>
</feature>
<evidence type="ECO:0000313" key="4">
    <source>
        <dbReference type="Proteomes" id="UP000321805"/>
    </source>
</evidence>
<gene>
    <name evidence="3" type="ORF">FSW04_22475</name>
</gene>
<keyword evidence="1" id="KW-0732">Signal</keyword>
<protein>
    <recommendedName>
        <fullName evidence="2">Periplasmic copper-binding protein NosD beta helix domain-containing protein</fullName>
    </recommendedName>
</protein>
<dbReference type="KEGG" id="bsol:FSW04_22475"/>
<evidence type="ECO:0000256" key="1">
    <source>
        <dbReference type="SAM" id="SignalP"/>
    </source>
</evidence>
<dbReference type="RefSeq" id="WP_146922424.1">
    <property type="nucleotide sequence ID" value="NZ_CP042430.1"/>
</dbReference>
<sequence>MSIRRSIVVAPVACIAAALALAPAAGAVDYPPPATPKGSNVKPKGPFRTLKVCKGKKSCFPRIQDAVNEARAGDTIKVAHGTYREGVKIMGLKKRYIKLIGDPRAPGKVILEGKGTKAANGVIINGAVNVTVNGFQAQHYSANGFFAVNTAGYTFTNLKAFRVGVYGVYAFNSVGGQITNSEAAWNSDSGFYIGQTPPQVKPVRTLVRNITSYGNVLGWSGTNMRYVTITGSKFYNNGTGVVPNALSSEKYAPPEDNVITGNDIFWNNFNYYAGAPFKVRPPAADSTAYPVGVGVLLFGSRTTRIENNRIYGNFLAGAGMIQQFLLNKVPEAKDLVGNSITGNDFGLGGTDLNGRDLVYDGNGTDNCIGGNTGVLVTVPADASTMPACPFTGPNAFSADVQNELIGWAVDTTHEAFLIRHDHAPQAGLTPLEHYTGGVK</sequence>